<dbReference type="SUPFAM" id="SSF48371">
    <property type="entry name" value="ARM repeat"/>
    <property type="match status" value="2"/>
</dbReference>
<dbReference type="EMBL" id="JAMQYH010000004">
    <property type="protein sequence ID" value="KAJ1688991.1"/>
    <property type="molecule type" value="Genomic_DNA"/>
</dbReference>
<dbReference type="Gene3D" id="1.25.10.10">
    <property type="entry name" value="Leucine-rich Repeat Variant"/>
    <property type="match status" value="3"/>
</dbReference>
<dbReference type="InterPro" id="IPR024372">
    <property type="entry name" value="Ecm29_N"/>
</dbReference>
<name>A0A9Q0HJX9_9POAL</name>
<dbReference type="Pfam" id="PF23702">
    <property type="entry name" value="ARM_ECM29"/>
    <property type="match status" value="1"/>
</dbReference>
<evidence type="ECO:0000313" key="10">
    <source>
        <dbReference type="Proteomes" id="UP001151287"/>
    </source>
</evidence>
<dbReference type="PANTHER" id="PTHR23346">
    <property type="entry name" value="TRANSLATIONAL ACTIVATOR GCN1-RELATED"/>
    <property type="match status" value="1"/>
</dbReference>
<dbReference type="PANTHER" id="PTHR23346:SF19">
    <property type="entry name" value="PROTEASOME ADAPTER AND SCAFFOLD PROTEIN ECM29"/>
    <property type="match status" value="1"/>
</dbReference>
<evidence type="ECO:0000313" key="9">
    <source>
        <dbReference type="EMBL" id="KAJ1688991.1"/>
    </source>
</evidence>
<proteinExistence type="predicted"/>
<organism evidence="9 10">
    <name type="scientific">Rhynchospora breviuscula</name>
    <dbReference type="NCBI Taxonomy" id="2022672"/>
    <lineage>
        <taxon>Eukaryota</taxon>
        <taxon>Viridiplantae</taxon>
        <taxon>Streptophyta</taxon>
        <taxon>Embryophyta</taxon>
        <taxon>Tracheophyta</taxon>
        <taxon>Spermatophyta</taxon>
        <taxon>Magnoliopsida</taxon>
        <taxon>Liliopsida</taxon>
        <taxon>Poales</taxon>
        <taxon>Cyperaceae</taxon>
        <taxon>Cyperoideae</taxon>
        <taxon>Rhynchosporeae</taxon>
        <taxon>Rhynchospora</taxon>
    </lineage>
</organism>
<dbReference type="OrthoDB" id="778952at2759"/>
<dbReference type="Pfam" id="PF24492">
    <property type="entry name" value="HEAT_ECM29"/>
    <property type="match status" value="1"/>
</dbReference>
<dbReference type="Pfam" id="PF13001">
    <property type="entry name" value="ECM29_N"/>
    <property type="match status" value="1"/>
</dbReference>
<reference evidence="9" key="1">
    <citation type="journal article" date="2022" name="Cell">
        <title>Repeat-based holocentromeres influence genome architecture and karyotype evolution.</title>
        <authorList>
            <person name="Hofstatter P.G."/>
            <person name="Thangavel G."/>
            <person name="Lux T."/>
            <person name="Neumann P."/>
            <person name="Vondrak T."/>
            <person name="Novak P."/>
            <person name="Zhang M."/>
            <person name="Costa L."/>
            <person name="Castellani M."/>
            <person name="Scott A."/>
            <person name="Toegelov H."/>
            <person name="Fuchs J."/>
            <person name="Mata-Sucre Y."/>
            <person name="Dias Y."/>
            <person name="Vanzela A.L.L."/>
            <person name="Huettel B."/>
            <person name="Almeida C.C.S."/>
            <person name="Simkova H."/>
            <person name="Souza G."/>
            <person name="Pedrosa-Harand A."/>
            <person name="Macas J."/>
            <person name="Mayer K.F.X."/>
            <person name="Houben A."/>
            <person name="Marques A."/>
        </authorList>
    </citation>
    <scope>NUCLEOTIDE SEQUENCE</scope>
    <source>
        <strain evidence="9">RhyBre1mFocal</strain>
    </source>
</reference>
<keyword evidence="3" id="KW-0677">Repeat</keyword>
<dbReference type="InterPro" id="IPR055443">
    <property type="entry name" value="HEAT_ECM29"/>
</dbReference>
<evidence type="ECO:0008006" key="11">
    <source>
        <dbReference type="Google" id="ProtNLM"/>
    </source>
</evidence>
<gene>
    <name evidence="9" type="ORF">LUZ63_013146</name>
</gene>
<keyword evidence="4" id="KW-0647">Proteasome</keyword>
<evidence type="ECO:0000256" key="1">
    <source>
        <dbReference type="ARBA" id="ARBA00004496"/>
    </source>
</evidence>
<evidence type="ECO:0000256" key="2">
    <source>
        <dbReference type="ARBA" id="ARBA00022490"/>
    </source>
</evidence>
<feature type="region of interest" description="Disordered" evidence="5">
    <location>
        <begin position="78"/>
        <end position="97"/>
    </location>
</feature>
<accession>A0A9Q0HJX9</accession>
<evidence type="ECO:0000259" key="8">
    <source>
        <dbReference type="Pfam" id="PF24492"/>
    </source>
</evidence>
<evidence type="ECO:0000259" key="7">
    <source>
        <dbReference type="Pfam" id="PF23702"/>
    </source>
</evidence>
<keyword evidence="2" id="KW-0963">Cytoplasm</keyword>
<comment type="caution">
    <text evidence="9">The sequence shown here is derived from an EMBL/GenBank/DDBJ whole genome shotgun (WGS) entry which is preliminary data.</text>
</comment>
<dbReference type="InterPro" id="IPR011989">
    <property type="entry name" value="ARM-like"/>
</dbReference>
<dbReference type="GO" id="GO:0043248">
    <property type="term" value="P:proteasome assembly"/>
    <property type="evidence" value="ECO:0007669"/>
    <property type="project" value="InterPro"/>
</dbReference>
<evidence type="ECO:0000256" key="3">
    <source>
        <dbReference type="ARBA" id="ARBA00022737"/>
    </source>
</evidence>
<evidence type="ECO:0000256" key="5">
    <source>
        <dbReference type="SAM" id="MobiDB-lite"/>
    </source>
</evidence>
<dbReference type="InterPro" id="IPR016024">
    <property type="entry name" value="ARM-type_fold"/>
</dbReference>
<feature type="domain" description="Proteasome adapter and scaffold protein ECM29 HEAT-repeat" evidence="8">
    <location>
        <begin position="1330"/>
        <end position="1490"/>
    </location>
</feature>
<dbReference type="InterPro" id="IPR055444">
    <property type="entry name" value="ARM_ECM29"/>
</dbReference>
<dbReference type="GO" id="GO:0000502">
    <property type="term" value="C:proteasome complex"/>
    <property type="evidence" value="ECO:0007669"/>
    <property type="project" value="UniProtKB-KW"/>
</dbReference>
<evidence type="ECO:0000256" key="4">
    <source>
        <dbReference type="ARBA" id="ARBA00022942"/>
    </source>
</evidence>
<evidence type="ECO:0000259" key="6">
    <source>
        <dbReference type="Pfam" id="PF13001"/>
    </source>
</evidence>
<keyword evidence="10" id="KW-1185">Reference proteome</keyword>
<dbReference type="GO" id="GO:0005634">
    <property type="term" value="C:nucleus"/>
    <property type="evidence" value="ECO:0007669"/>
    <property type="project" value="TreeGrafter"/>
</dbReference>
<dbReference type="GO" id="GO:0005737">
    <property type="term" value="C:cytoplasm"/>
    <property type="evidence" value="ECO:0007669"/>
    <property type="project" value="UniProtKB-SubCell"/>
</dbReference>
<dbReference type="GO" id="GO:0036503">
    <property type="term" value="P:ERAD pathway"/>
    <property type="evidence" value="ECO:0007669"/>
    <property type="project" value="TreeGrafter"/>
</dbReference>
<dbReference type="GO" id="GO:0060090">
    <property type="term" value="F:molecular adaptor activity"/>
    <property type="evidence" value="ECO:0007669"/>
    <property type="project" value="InterPro"/>
</dbReference>
<comment type="subcellular location">
    <subcellularLocation>
        <location evidence="1">Cytoplasm</location>
    </subcellularLocation>
</comment>
<dbReference type="Proteomes" id="UP001151287">
    <property type="component" value="Unassembled WGS sequence"/>
</dbReference>
<feature type="domain" description="Proteasome component Ecm29 N-terminal" evidence="6">
    <location>
        <begin position="100"/>
        <end position="581"/>
    </location>
</feature>
<protein>
    <recommendedName>
        <fullName evidence="11">Proteasome component ECM29</fullName>
    </recommendedName>
</protein>
<feature type="domain" description="ECM29 ARM-like repeats" evidence="7">
    <location>
        <begin position="702"/>
        <end position="836"/>
    </location>
</feature>
<sequence>MNSNVTFNFFGRAHYSSAQITQALKHPFHFLFSFPLGLSSPSEHCNRQSTSLPRTLSCDPRQLYKQAESNLVDLQMSGATPSAAAPSPPPQSDAERKEALDRMLTRLALADDDRLEPLLSTILPYSLSSLSSPSPSVRDLVMKILTHINRRVKQRLEIGLPMLELWKLYCEANTSPMVRNFCIVYIEMAFERLPDEKKKHIAPELLVNVSTIPSQHQGMILRNISKAIADFHSSKIDEIIASKYRAISGSSDGDVFIDFCLHVILYQSTPPGMGSPSGLSIAQAERVSGKQPIKSDTLAMRKLGILNVIEAMKLRPEAVYPIYLASASDSLEPVVRRGEDFLKRAASGVNLEDSDLIKRLFMLFNGTSKDEKVANELKVAPASSSLRARLMSVFTKSIAAANAFPFSLQCIFGCIYGNGTTSRLKQLGMEFTVWVFKHAALDQLKLMGPIILSGVLRSLDGSSNLEAEPAGRDLKMFAYQAIGLLASRLPNLFREKADMAVRLFMALRLEDQSLRLSIQEAASSLATAYKGAPETVLKELEVLLLQNCQVEQTEVRFCAVRWATSLYDLHHCPSRYICMLGASDTRLDIREMALEGLNLLKDERQLSVTNNEANYPDLKLMLDFISTQQPEMLVSTEQREGRLLLPSKTYLAMIKFLMKCFEARQRKQLLEKESEISLVETMCIMIEKATAVEASNELHATALRALVDIASHFPKLVASRYSLRLSWLKALLSHIDSDTREAASRIIGLSCSSLSSVAASDLISELVSLISRNQKLRFETLHGSICAIGYVTAECMKESSFISEKLFRSIIESLVKVVESETAPLASAAMEALGHIGLRTVLPVISHDSIKAGVLIILQERLAKLLSGNEIKCMQKILVSLGHISFNEASFPHLQSALDLIFGISRSKVEDVLFSAGEALSFIWGDVPVTADMVLKSNYGSLSERTNYLTSEVQISSLSTTNRSVNNDESHIMAREVIIKKLFETLLYSSRKEERCAGTVWLVSLTMYCGHHNRIQELLPEIQEAFSHLIGDQNDLTQDLASQGMSIVYELGDASMKQELVHALVGTLTGTGKRKRAIKVTEDSEVFQEGSIGKDLSGGKLSTYKELCSLANEMGQPDLIYKFMDLANYQASLNSKRGAAFGFSKIAKQAGEALQPHLKSLIPRLIRYQYDPDKNVQDAMVHIWKSIVADPKKTIDEYFDFIMDDLLTQCGSRLWRSREASCLAIADVIQGRRFSQVGKHLKRIWTAAFRAMDDIKETVRNSGDSLCRAVSSLTVRLCDISLTEASDARQTMDMVLPYLLVEGIVSKVSSVQKASIGMVMKLAKGAGATLRPHLPDLVSCMLECLSSLEDQRLNYVELHAANVGIQAEKLEGLRIAVAKDSPMWETLDICLKVVDTESLTLLVPRLAQMVRSGVGLNTRVGVASFITMLVQKVTADIKPFTNTLLKTLFHAVLDEKSNSVKRAFASSCAVILKYASQAQAQKLIEDTTALHLGEKNAQISGAVLLRAYFNNAADVLSGYNAVVIPVTFVSRFEDDKDISTLFEELWEEVPSGERVTLQLYLEEVVSLLCDCMASSSWAAKRKSAKAMRKLSEVLKEMLVPYQNKLLSALMKELPGRFWEGKDLILHAVSSVCLSCYDALTEADPTTPMSVLTAISNACTKKVKSYREAAFSCLQQVILAFKSAEFFNSVFPMLYEMCKQDSAKNVSPLPLISSSAGTELDEAEETSAPMDKVLDCFSSCIQVSSISDIFDKKQQILEVISIALASGYSWPVKLSAFSSIKELSSKFSPVSDGSSAYLNDGLTLICELIYSVGPLILDCIRSVKIAQVHIAASECLLEVSKIYRNVPSEHKMDLSFKDDIAFLCESEKNEQAKALLRECITILFL</sequence>